<dbReference type="GO" id="GO:0006417">
    <property type="term" value="P:regulation of translation"/>
    <property type="evidence" value="ECO:0007669"/>
    <property type="project" value="TreeGrafter"/>
</dbReference>
<dbReference type="InterPro" id="IPR018764">
    <property type="entry name" value="RskA_C"/>
</dbReference>
<dbReference type="PANTHER" id="PTHR37461:SF1">
    <property type="entry name" value="ANTI-SIGMA-K FACTOR RSKA"/>
    <property type="match status" value="1"/>
</dbReference>
<feature type="domain" description="Anti-sigma K factor RskA C-terminal" evidence="1">
    <location>
        <begin position="120"/>
        <end position="255"/>
    </location>
</feature>
<organism evidence="2 3">
    <name type="scientific">Caballeronia sordidicola</name>
    <name type="common">Burkholderia sordidicola</name>
    <dbReference type="NCBI Taxonomy" id="196367"/>
    <lineage>
        <taxon>Bacteria</taxon>
        <taxon>Pseudomonadati</taxon>
        <taxon>Pseudomonadota</taxon>
        <taxon>Betaproteobacteria</taxon>
        <taxon>Burkholderiales</taxon>
        <taxon>Burkholderiaceae</taxon>
        <taxon>Caballeronia</taxon>
    </lineage>
</organism>
<evidence type="ECO:0000313" key="3">
    <source>
        <dbReference type="Proteomes" id="UP000214720"/>
    </source>
</evidence>
<sequence length="265" mass="28344">MDLHRYAGLVDQLAAEYTLGVLRGGSRRRFETISQHDPAIRLAVETWRLRLTAMTELGAPVTPPPEIWPSIERRLNLVNARRDAAAARPVAPVAAPARPVARPKPNWFENLSFWRGWSIAATAIAAIALVVSIRELSTVAPVPAPVPAPQVAQEPRIGYVATLADDKSNARMLVTWDDRTSEVTVRRLSGSSDPSDKSMQLWGLPKQGHPVSLGVLPVGGTARFKAASVNAYPILAVSVEPVGGSPNPNGPTGPVVYTGKVIPAA</sequence>
<evidence type="ECO:0000259" key="1">
    <source>
        <dbReference type="Pfam" id="PF10099"/>
    </source>
</evidence>
<gene>
    <name evidence="2" type="ORF">BSU04_28945</name>
</gene>
<protein>
    <recommendedName>
        <fullName evidence="1">Anti-sigma K factor RskA C-terminal domain-containing protein</fullName>
    </recommendedName>
</protein>
<dbReference type="Proteomes" id="UP000214720">
    <property type="component" value="Unassembled WGS sequence"/>
</dbReference>
<dbReference type="AlphaFoldDB" id="A0A226WVE4"/>
<dbReference type="RefSeq" id="WP_089163523.1">
    <property type="nucleotide sequence ID" value="NZ_MTHB01000191.1"/>
</dbReference>
<dbReference type="GO" id="GO:0005886">
    <property type="term" value="C:plasma membrane"/>
    <property type="evidence" value="ECO:0007669"/>
    <property type="project" value="InterPro"/>
</dbReference>
<dbReference type="eggNOG" id="COG5343">
    <property type="taxonomic scope" value="Bacteria"/>
</dbReference>
<dbReference type="InterPro" id="IPR051474">
    <property type="entry name" value="Anti-sigma-K/W_factor"/>
</dbReference>
<comment type="caution">
    <text evidence="2">The sequence shown here is derived from an EMBL/GenBank/DDBJ whole genome shotgun (WGS) entry which is preliminary data.</text>
</comment>
<name>A0A226WVE4_CABSO</name>
<accession>A0A226WVE4</accession>
<dbReference type="GO" id="GO:0016989">
    <property type="term" value="F:sigma factor antagonist activity"/>
    <property type="evidence" value="ECO:0007669"/>
    <property type="project" value="TreeGrafter"/>
</dbReference>
<proteinExistence type="predicted"/>
<dbReference type="Pfam" id="PF10099">
    <property type="entry name" value="RskA_C"/>
    <property type="match status" value="1"/>
</dbReference>
<reference evidence="3" key="1">
    <citation type="submission" date="2017-01" db="EMBL/GenBank/DDBJ databases">
        <title>Genome Analysis of Deinococcus marmoris KOPRI26562.</title>
        <authorList>
            <person name="Kim J.H."/>
            <person name="Oh H.-M."/>
        </authorList>
    </citation>
    <scope>NUCLEOTIDE SEQUENCE [LARGE SCALE GENOMIC DNA]</scope>
    <source>
        <strain evidence="3">PAMC 26633</strain>
    </source>
</reference>
<dbReference type="OrthoDB" id="8617430at2"/>
<evidence type="ECO:0000313" key="2">
    <source>
        <dbReference type="EMBL" id="OXC75166.1"/>
    </source>
</evidence>
<dbReference type="EMBL" id="MTHB01000191">
    <property type="protein sequence ID" value="OXC75166.1"/>
    <property type="molecule type" value="Genomic_DNA"/>
</dbReference>
<dbReference type="PANTHER" id="PTHR37461">
    <property type="entry name" value="ANTI-SIGMA-K FACTOR RSKA"/>
    <property type="match status" value="1"/>
</dbReference>